<keyword evidence="9" id="KW-1133">Transmembrane helix</keyword>
<evidence type="ECO:0000256" key="5">
    <source>
        <dbReference type="ARBA" id="ARBA00022692"/>
    </source>
</evidence>
<keyword evidence="6" id="KW-0479">Metal-binding</keyword>
<evidence type="ECO:0000256" key="3">
    <source>
        <dbReference type="ARBA" id="ARBA00022676"/>
    </source>
</evidence>
<keyword evidence="13" id="KW-0325">Glycoprotein</keyword>
<comment type="subcellular location">
    <subcellularLocation>
        <location evidence="2">Endoplasmic reticulum membrane</location>
        <topology evidence="2">Single-pass type II membrane protein</topology>
    </subcellularLocation>
    <subcellularLocation>
        <location evidence="1">Golgi apparatus membrane</location>
        <topology evidence="1">Single-pass type II membrane protein</topology>
    </subcellularLocation>
</comment>
<protein>
    <recommendedName>
        <fullName evidence="14">Peptide O-xylosyltransferase</fullName>
    </recommendedName>
</protein>
<dbReference type="EMBL" id="JBHTEK010000001">
    <property type="protein sequence ID" value="MFC7669778.1"/>
    <property type="molecule type" value="Genomic_DNA"/>
</dbReference>
<dbReference type="Pfam" id="PF02485">
    <property type="entry name" value="Branch"/>
    <property type="match status" value="1"/>
</dbReference>
<evidence type="ECO:0000256" key="9">
    <source>
        <dbReference type="ARBA" id="ARBA00022989"/>
    </source>
</evidence>
<keyword evidence="7" id="KW-0256">Endoplasmic reticulum</keyword>
<keyword evidence="16" id="KW-1185">Reference proteome</keyword>
<comment type="caution">
    <text evidence="15">The sequence shown here is derived from an EMBL/GenBank/DDBJ whole genome shotgun (WGS) entry which is preliminary data.</text>
</comment>
<sequence>MRIAHLIMVHKNAAQVERLVKALAHEQFDFYIHLDAKANLEDYAGVAALPQVTFIQKRYDIPWASYNLTAAAVQGIREILASGTSYDFINLMSGQDYPIKSPDSIYSFFARHIGCTFLAFEPQSEDSEWWRHAIGRIEKYHMIQFSFKARYRVEKVLNWLLPKRKFPLPYKLYGGTYGTWWTMGTDCAAYLLKFMDEHPGLRRFSYFTWAPDEFLVSTILMNSPLKDKIINDNYRYLDWSRGGPNPKTLTVEDANELARSYKLFARKFDITQDAEILDIVDGLVANSDFRLSV</sequence>
<keyword evidence="8" id="KW-0735">Signal-anchor</keyword>
<keyword evidence="11" id="KW-0472">Membrane</keyword>
<evidence type="ECO:0000313" key="16">
    <source>
        <dbReference type="Proteomes" id="UP001596513"/>
    </source>
</evidence>
<keyword evidence="5" id="KW-0812">Transmembrane</keyword>
<dbReference type="RefSeq" id="WP_380205257.1">
    <property type="nucleotide sequence ID" value="NZ_JBHTEK010000001.1"/>
</dbReference>
<proteinExistence type="predicted"/>
<evidence type="ECO:0000256" key="12">
    <source>
        <dbReference type="ARBA" id="ARBA00023157"/>
    </source>
</evidence>
<keyword evidence="3" id="KW-0328">Glycosyltransferase</keyword>
<reference evidence="16" key="1">
    <citation type="journal article" date="2019" name="Int. J. Syst. Evol. Microbiol.">
        <title>The Global Catalogue of Microorganisms (GCM) 10K type strain sequencing project: providing services to taxonomists for standard genome sequencing and annotation.</title>
        <authorList>
            <consortium name="The Broad Institute Genomics Platform"/>
            <consortium name="The Broad Institute Genome Sequencing Center for Infectious Disease"/>
            <person name="Wu L."/>
            <person name="Ma J."/>
        </authorList>
    </citation>
    <scope>NUCLEOTIDE SEQUENCE [LARGE SCALE GENOMIC DNA]</scope>
    <source>
        <strain evidence="16">JCM 19635</strain>
    </source>
</reference>
<evidence type="ECO:0000256" key="8">
    <source>
        <dbReference type="ARBA" id="ARBA00022968"/>
    </source>
</evidence>
<evidence type="ECO:0000256" key="7">
    <source>
        <dbReference type="ARBA" id="ARBA00022824"/>
    </source>
</evidence>
<evidence type="ECO:0000256" key="4">
    <source>
        <dbReference type="ARBA" id="ARBA00022679"/>
    </source>
</evidence>
<evidence type="ECO:0000256" key="14">
    <source>
        <dbReference type="ARBA" id="ARBA00042865"/>
    </source>
</evidence>
<organism evidence="15 16">
    <name type="scientific">Hymenobacter humi</name>
    <dbReference type="NCBI Taxonomy" id="1411620"/>
    <lineage>
        <taxon>Bacteria</taxon>
        <taxon>Pseudomonadati</taxon>
        <taxon>Bacteroidota</taxon>
        <taxon>Cytophagia</taxon>
        <taxon>Cytophagales</taxon>
        <taxon>Hymenobacteraceae</taxon>
        <taxon>Hymenobacter</taxon>
    </lineage>
</organism>
<evidence type="ECO:0000256" key="13">
    <source>
        <dbReference type="ARBA" id="ARBA00023180"/>
    </source>
</evidence>
<gene>
    <name evidence="15" type="ORF">ACFQT0_22200</name>
</gene>
<dbReference type="Proteomes" id="UP001596513">
    <property type="component" value="Unassembled WGS sequence"/>
</dbReference>
<evidence type="ECO:0000256" key="10">
    <source>
        <dbReference type="ARBA" id="ARBA00023034"/>
    </source>
</evidence>
<evidence type="ECO:0000256" key="1">
    <source>
        <dbReference type="ARBA" id="ARBA00004323"/>
    </source>
</evidence>
<evidence type="ECO:0000256" key="11">
    <source>
        <dbReference type="ARBA" id="ARBA00023136"/>
    </source>
</evidence>
<accession>A0ABW2U8D6</accession>
<dbReference type="InterPro" id="IPR003406">
    <property type="entry name" value="Glyco_trans_14"/>
</dbReference>
<dbReference type="PANTHER" id="PTHR46025:SF3">
    <property type="entry name" value="XYLOSYLTRANSFERASE OXT"/>
    <property type="match status" value="1"/>
</dbReference>
<evidence type="ECO:0000256" key="6">
    <source>
        <dbReference type="ARBA" id="ARBA00022723"/>
    </source>
</evidence>
<keyword evidence="12" id="KW-1015">Disulfide bond</keyword>
<keyword evidence="10" id="KW-0333">Golgi apparatus</keyword>
<name>A0ABW2U8D6_9BACT</name>
<keyword evidence="4" id="KW-0808">Transferase</keyword>
<evidence type="ECO:0000256" key="2">
    <source>
        <dbReference type="ARBA" id="ARBA00004648"/>
    </source>
</evidence>
<evidence type="ECO:0000313" key="15">
    <source>
        <dbReference type="EMBL" id="MFC7669778.1"/>
    </source>
</evidence>
<dbReference type="PANTHER" id="PTHR46025">
    <property type="entry name" value="XYLOSYLTRANSFERASE OXT"/>
    <property type="match status" value="1"/>
</dbReference>
<dbReference type="InterPro" id="IPR043538">
    <property type="entry name" value="XYLT"/>
</dbReference>